<evidence type="ECO:0000313" key="2">
    <source>
        <dbReference type="EMBL" id="SPJ24663.1"/>
    </source>
</evidence>
<gene>
    <name evidence="2" type="ORF">PAA8504_02500</name>
</gene>
<keyword evidence="1" id="KW-0472">Membrane</keyword>
<feature type="transmembrane region" description="Helical" evidence="1">
    <location>
        <begin position="27"/>
        <end position="47"/>
    </location>
</feature>
<dbReference type="EMBL" id="ONZF01000005">
    <property type="protein sequence ID" value="SPJ24663.1"/>
    <property type="molecule type" value="Genomic_DNA"/>
</dbReference>
<dbReference type="RefSeq" id="WP_181375787.1">
    <property type="nucleotide sequence ID" value="NZ_ONZF01000005.1"/>
</dbReference>
<keyword evidence="3" id="KW-1185">Reference proteome</keyword>
<keyword evidence="1" id="KW-0812">Transmembrane</keyword>
<evidence type="ECO:0000313" key="3">
    <source>
        <dbReference type="Proteomes" id="UP000244912"/>
    </source>
</evidence>
<keyword evidence="1" id="KW-1133">Transmembrane helix</keyword>
<proteinExistence type="predicted"/>
<accession>A0A2R8BX05</accession>
<dbReference type="NCBIfam" id="TIGR03054">
    <property type="entry name" value="photo_alph_chp1"/>
    <property type="match status" value="1"/>
</dbReference>
<dbReference type="AlphaFoldDB" id="A0A2R8BX05"/>
<dbReference type="InterPro" id="IPR017495">
    <property type="entry name" value="PuhC"/>
</dbReference>
<evidence type="ECO:0008006" key="4">
    <source>
        <dbReference type="Google" id="ProtNLM"/>
    </source>
</evidence>
<sequence length="166" mass="17591">MRNTGLYYDAERREMQERDREMIPRKLLVAMGAMALSALGLATWASVTDRPLSGVPEAAAVVESRTFVLESDSIAATAIAPDGTILLDTDNGAFIAVVGDALNRQRVVHRISGNPPVTLARLANGRLVLSDPATGWSAELTSFGAGNARHWEVLFGDAPGSSQGGE</sequence>
<dbReference type="Proteomes" id="UP000244912">
    <property type="component" value="Unassembled WGS sequence"/>
</dbReference>
<evidence type="ECO:0000256" key="1">
    <source>
        <dbReference type="SAM" id="Phobius"/>
    </source>
</evidence>
<name>A0A2R8BX05_9RHOB</name>
<reference evidence="3" key="1">
    <citation type="submission" date="2018-03" db="EMBL/GenBank/DDBJ databases">
        <authorList>
            <person name="Rodrigo-Torres L."/>
            <person name="Arahal R. D."/>
            <person name="Lucena T."/>
        </authorList>
    </citation>
    <scope>NUCLEOTIDE SEQUENCE [LARGE SCALE GENOMIC DNA]</scope>
    <source>
        <strain evidence="3">CECT 8504</strain>
    </source>
</reference>
<organism evidence="2 3">
    <name type="scientific">Palleronia abyssalis</name>
    <dbReference type="NCBI Taxonomy" id="1501240"/>
    <lineage>
        <taxon>Bacteria</taxon>
        <taxon>Pseudomonadati</taxon>
        <taxon>Pseudomonadota</taxon>
        <taxon>Alphaproteobacteria</taxon>
        <taxon>Rhodobacterales</taxon>
        <taxon>Roseobacteraceae</taxon>
        <taxon>Palleronia</taxon>
    </lineage>
</organism>
<protein>
    <recommendedName>
        <fullName evidence="4">Photosynthetic complex assembly protein</fullName>
    </recommendedName>
</protein>